<proteinExistence type="predicted"/>
<dbReference type="Proteomes" id="UP001595993">
    <property type="component" value="Unassembled WGS sequence"/>
</dbReference>
<feature type="compositionally biased region" description="Basic residues" evidence="1">
    <location>
        <begin position="38"/>
        <end position="49"/>
    </location>
</feature>
<keyword evidence="3" id="KW-1185">Reference proteome</keyword>
<dbReference type="RefSeq" id="WP_381196435.1">
    <property type="nucleotide sequence ID" value="NZ_JBHSFE010000014.1"/>
</dbReference>
<organism evidence="2 3">
    <name type="scientific">Streptomyces maoxianensis</name>
    <dbReference type="NCBI Taxonomy" id="1459942"/>
    <lineage>
        <taxon>Bacteria</taxon>
        <taxon>Bacillati</taxon>
        <taxon>Actinomycetota</taxon>
        <taxon>Actinomycetes</taxon>
        <taxon>Kitasatosporales</taxon>
        <taxon>Streptomycetaceae</taxon>
        <taxon>Streptomyces</taxon>
    </lineage>
</organism>
<accession>A0ABV9G5F5</accession>
<protein>
    <submittedName>
        <fullName evidence="2">Uncharacterized protein</fullName>
    </submittedName>
</protein>
<reference evidence="3" key="1">
    <citation type="journal article" date="2019" name="Int. J. Syst. Evol. Microbiol.">
        <title>The Global Catalogue of Microorganisms (GCM) 10K type strain sequencing project: providing services to taxonomists for standard genome sequencing and annotation.</title>
        <authorList>
            <consortium name="The Broad Institute Genomics Platform"/>
            <consortium name="The Broad Institute Genome Sequencing Center for Infectious Disease"/>
            <person name="Wu L."/>
            <person name="Ma J."/>
        </authorList>
    </citation>
    <scope>NUCLEOTIDE SEQUENCE [LARGE SCALE GENOMIC DNA]</scope>
    <source>
        <strain evidence="3">CGMCC 4.7139</strain>
    </source>
</reference>
<sequence length="89" mass="9660">MKTGPGDVRSSPRRSVASIYRDLAEHEKARGVPGGRRGGPRRLRRSPGRRRLDNVEALAVTSHGPGGRLRLLLVGDDNQNASQIIRPTG</sequence>
<name>A0ABV9G5F5_9ACTN</name>
<evidence type="ECO:0000256" key="1">
    <source>
        <dbReference type="SAM" id="MobiDB-lite"/>
    </source>
</evidence>
<dbReference type="EMBL" id="JBHSFE010000014">
    <property type="protein sequence ID" value="MFC4609546.1"/>
    <property type="molecule type" value="Genomic_DNA"/>
</dbReference>
<gene>
    <name evidence="2" type="ORF">ACFO9E_17230</name>
</gene>
<comment type="caution">
    <text evidence="2">The sequence shown here is derived from an EMBL/GenBank/DDBJ whole genome shotgun (WGS) entry which is preliminary data.</text>
</comment>
<evidence type="ECO:0000313" key="2">
    <source>
        <dbReference type="EMBL" id="MFC4609546.1"/>
    </source>
</evidence>
<evidence type="ECO:0000313" key="3">
    <source>
        <dbReference type="Proteomes" id="UP001595993"/>
    </source>
</evidence>
<feature type="region of interest" description="Disordered" evidence="1">
    <location>
        <begin position="22"/>
        <end position="54"/>
    </location>
</feature>